<dbReference type="EMBL" id="AE017125">
    <property type="protein sequence ID" value="AAP77872.1"/>
    <property type="molecule type" value="Genomic_DNA"/>
</dbReference>
<sequence>MLSRERKRQILIKIAPPIMYAALRILYALTRHRFHINEHAKEHNFIGAFWHGELLMLPFLYKRFQKVVSKERDKGFYIVQSHHFDAELMVRVIALFGLKTLRGSSSKGGLRVLMEALKLLKGGCDIGMSPDGPKGPYHSISDGIVVMSQKTERYIVPIRVVYSRYWELKTWDKFRIPKPFSRVDYHMLDGFVIDKNMNLQDAKNLVRLHLEKEL</sequence>
<proteinExistence type="predicted"/>
<keyword evidence="3" id="KW-1185">Reference proteome</keyword>
<dbReference type="KEGG" id="hhe:HH_1275"/>
<dbReference type="OrthoDB" id="9810508at2"/>
<dbReference type="InterPro" id="IPR007172">
    <property type="entry name" value="DUF374"/>
</dbReference>
<dbReference type="STRING" id="235279.HH_1275"/>
<dbReference type="AlphaFoldDB" id="Q7VGP5"/>
<dbReference type="Pfam" id="PF04028">
    <property type="entry name" value="DUF374"/>
    <property type="match status" value="1"/>
</dbReference>
<dbReference type="eggNOG" id="COG2121">
    <property type="taxonomic scope" value="Bacteria"/>
</dbReference>
<dbReference type="CDD" id="cd07983">
    <property type="entry name" value="LPLAT_DUF374-like"/>
    <property type="match status" value="1"/>
</dbReference>
<evidence type="ECO:0000259" key="1">
    <source>
        <dbReference type="Pfam" id="PF04028"/>
    </source>
</evidence>
<gene>
    <name evidence="2" type="ordered locus">HH_1275</name>
</gene>
<dbReference type="RefSeq" id="WP_011116115.1">
    <property type="nucleotide sequence ID" value="NC_004917.1"/>
</dbReference>
<dbReference type="HOGENOM" id="CLU_086327_0_0_7"/>
<dbReference type="Proteomes" id="UP000002495">
    <property type="component" value="Chromosome"/>
</dbReference>
<evidence type="ECO:0000313" key="3">
    <source>
        <dbReference type="Proteomes" id="UP000002495"/>
    </source>
</evidence>
<accession>Q7VGP5</accession>
<reference evidence="2 3" key="1">
    <citation type="journal article" date="2003" name="Proc. Natl. Acad. Sci. U.S.A.">
        <title>The complete genome sequence of the carcinogenic bacterium Helicobacter hepaticus.</title>
        <authorList>
            <person name="Suerbaum S."/>
            <person name="Josenhans C."/>
            <person name="Sterzenbach T."/>
            <person name="Drescher B."/>
            <person name="Brandt P."/>
            <person name="Bell M."/>
            <person name="Droege M."/>
            <person name="Fartmann B."/>
            <person name="Fischer H.-P."/>
            <person name="Ge Z."/>
            <person name="Hoerster A."/>
            <person name="Holland R."/>
            <person name="Klein K."/>
            <person name="Koenig J."/>
            <person name="Macko L."/>
            <person name="Mendz G.L."/>
            <person name="Nyakatura G."/>
            <person name="Schauer D.B."/>
            <person name="Shen Z."/>
            <person name="Weber J."/>
            <person name="Frosch M."/>
            <person name="Fox J.G."/>
        </authorList>
    </citation>
    <scope>NUCLEOTIDE SEQUENCE [LARGE SCALE GENOMIC DNA]</scope>
    <source>
        <strain evidence="3">ATCC 51449 / 3B1</strain>
    </source>
</reference>
<evidence type="ECO:0000313" key="2">
    <source>
        <dbReference type="EMBL" id="AAP77872.1"/>
    </source>
</evidence>
<name>Q7VGP5_HELHP</name>
<protein>
    <recommendedName>
        <fullName evidence="1">DUF374 domain-containing protein</fullName>
    </recommendedName>
</protein>
<organism evidence="2 3">
    <name type="scientific">Helicobacter hepaticus (strain ATCC 51449 / 3B1)</name>
    <dbReference type="NCBI Taxonomy" id="235279"/>
    <lineage>
        <taxon>Bacteria</taxon>
        <taxon>Pseudomonadati</taxon>
        <taxon>Campylobacterota</taxon>
        <taxon>Epsilonproteobacteria</taxon>
        <taxon>Campylobacterales</taxon>
        <taxon>Helicobacteraceae</taxon>
        <taxon>Helicobacter</taxon>
    </lineage>
</organism>
<feature type="domain" description="DUF374" evidence="1">
    <location>
        <begin position="71"/>
        <end position="137"/>
    </location>
</feature>